<dbReference type="OMA" id="HCLRIVR"/>
<name>A0A1R3RV57_ASPC5</name>
<dbReference type="EMBL" id="KV907496">
    <property type="protein sequence ID" value="OOF98340.1"/>
    <property type="molecule type" value="Genomic_DNA"/>
</dbReference>
<dbReference type="InterPro" id="IPR021765">
    <property type="entry name" value="UstYa-like"/>
</dbReference>
<comment type="similarity">
    <text evidence="1">Belongs to the ustYa family.</text>
</comment>
<dbReference type="VEuPathDB" id="FungiDB:ASPCADRAFT_205582"/>
<keyword evidence="3" id="KW-1133">Transmembrane helix</keyword>
<feature type="region of interest" description="Disordered" evidence="2">
    <location>
        <begin position="1"/>
        <end position="30"/>
    </location>
</feature>
<dbReference type="GO" id="GO:0043386">
    <property type="term" value="P:mycotoxin biosynthetic process"/>
    <property type="evidence" value="ECO:0007669"/>
    <property type="project" value="InterPro"/>
</dbReference>
<dbReference type="Proteomes" id="UP000188318">
    <property type="component" value="Unassembled WGS sequence"/>
</dbReference>
<dbReference type="Pfam" id="PF11807">
    <property type="entry name" value="UstYa"/>
    <property type="match status" value="1"/>
</dbReference>
<dbReference type="PANTHER" id="PTHR33365:SF6">
    <property type="entry name" value="OXIDASE USTYA"/>
    <property type="match status" value="1"/>
</dbReference>
<protein>
    <submittedName>
        <fullName evidence="4">Uncharacterized protein</fullName>
    </submittedName>
</protein>
<proteinExistence type="inferred from homology"/>
<keyword evidence="5" id="KW-1185">Reference proteome</keyword>
<evidence type="ECO:0000313" key="5">
    <source>
        <dbReference type="Proteomes" id="UP000188318"/>
    </source>
</evidence>
<accession>A0A1R3RV57</accession>
<dbReference type="OrthoDB" id="3687641at2759"/>
<evidence type="ECO:0000256" key="1">
    <source>
        <dbReference type="ARBA" id="ARBA00035112"/>
    </source>
</evidence>
<evidence type="ECO:0000256" key="2">
    <source>
        <dbReference type="SAM" id="MobiDB-lite"/>
    </source>
</evidence>
<evidence type="ECO:0000256" key="3">
    <source>
        <dbReference type="SAM" id="Phobius"/>
    </source>
</evidence>
<dbReference type="STRING" id="602072.A0A1R3RV57"/>
<organism evidence="4 5">
    <name type="scientific">Aspergillus carbonarius (strain ITEM 5010)</name>
    <dbReference type="NCBI Taxonomy" id="602072"/>
    <lineage>
        <taxon>Eukaryota</taxon>
        <taxon>Fungi</taxon>
        <taxon>Dikarya</taxon>
        <taxon>Ascomycota</taxon>
        <taxon>Pezizomycotina</taxon>
        <taxon>Eurotiomycetes</taxon>
        <taxon>Eurotiomycetidae</taxon>
        <taxon>Eurotiales</taxon>
        <taxon>Aspergillaceae</taxon>
        <taxon>Aspergillus</taxon>
        <taxon>Aspergillus subgen. Circumdati</taxon>
    </lineage>
</organism>
<keyword evidence="3" id="KW-0472">Membrane</keyword>
<gene>
    <name evidence="4" type="ORF">ASPCADRAFT_205582</name>
</gene>
<feature type="transmembrane region" description="Helical" evidence="3">
    <location>
        <begin position="38"/>
        <end position="60"/>
    </location>
</feature>
<dbReference type="PANTHER" id="PTHR33365">
    <property type="entry name" value="YALI0B05434P"/>
    <property type="match status" value="1"/>
</dbReference>
<sequence length="261" mass="29533">MAAHKYRPVATQDPESMRSESSGAELPPQRPGKPIPPWILLGMILLLSNSLSILSGYYWASSGSSMTEQTTFPSPAAQRYPLDTTTWKQFWWNTPYSVNSNRTEEDGLWEAIQPAHGFVAVDRTWAQDHDWPESMYLPSDTSKGVYLLEAYHYLHCLRIIRKTFLEAIEGTPLTDPPGAHMKHCFDALRQYVICNADSTPLYTFGDFTAGNGQVHECKDWAQLRDYATRNTACYRDSDDRIPLGEHFGYCDDGNDGVLELP</sequence>
<dbReference type="AlphaFoldDB" id="A0A1R3RV57"/>
<keyword evidence="3" id="KW-0812">Transmembrane</keyword>
<evidence type="ECO:0000313" key="4">
    <source>
        <dbReference type="EMBL" id="OOF98340.1"/>
    </source>
</evidence>
<reference evidence="5" key="1">
    <citation type="journal article" date="2017" name="Genome Biol.">
        <title>Comparative genomics reveals high biological diversity and specific adaptations in the industrially and medically important fungal genus Aspergillus.</title>
        <authorList>
            <person name="de Vries R.P."/>
            <person name="Riley R."/>
            <person name="Wiebenga A."/>
            <person name="Aguilar-Osorio G."/>
            <person name="Amillis S."/>
            <person name="Uchima C.A."/>
            <person name="Anderluh G."/>
            <person name="Asadollahi M."/>
            <person name="Askin M."/>
            <person name="Barry K."/>
            <person name="Battaglia E."/>
            <person name="Bayram O."/>
            <person name="Benocci T."/>
            <person name="Braus-Stromeyer S.A."/>
            <person name="Caldana C."/>
            <person name="Canovas D."/>
            <person name="Cerqueira G.C."/>
            <person name="Chen F."/>
            <person name="Chen W."/>
            <person name="Choi C."/>
            <person name="Clum A."/>
            <person name="Dos Santos R.A."/>
            <person name="Damasio A.R."/>
            <person name="Diallinas G."/>
            <person name="Emri T."/>
            <person name="Fekete E."/>
            <person name="Flipphi M."/>
            <person name="Freyberg S."/>
            <person name="Gallo A."/>
            <person name="Gournas C."/>
            <person name="Habgood R."/>
            <person name="Hainaut M."/>
            <person name="Harispe M.L."/>
            <person name="Henrissat B."/>
            <person name="Hilden K.S."/>
            <person name="Hope R."/>
            <person name="Hossain A."/>
            <person name="Karabika E."/>
            <person name="Karaffa L."/>
            <person name="Karanyi Z."/>
            <person name="Krasevec N."/>
            <person name="Kuo A."/>
            <person name="Kusch H."/>
            <person name="LaButti K."/>
            <person name="Lagendijk E.L."/>
            <person name="Lapidus A."/>
            <person name="Levasseur A."/>
            <person name="Lindquist E."/>
            <person name="Lipzen A."/>
            <person name="Logrieco A.F."/>
            <person name="MacCabe A."/>
            <person name="Maekelae M.R."/>
            <person name="Malavazi I."/>
            <person name="Melin P."/>
            <person name="Meyer V."/>
            <person name="Mielnichuk N."/>
            <person name="Miskei M."/>
            <person name="Molnar A.P."/>
            <person name="Mule G."/>
            <person name="Ngan C.Y."/>
            <person name="Orejas M."/>
            <person name="Orosz E."/>
            <person name="Ouedraogo J.P."/>
            <person name="Overkamp K.M."/>
            <person name="Park H.-S."/>
            <person name="Perrone G."/>
            <person name="Piumi F."/>
            <person name="Punt P.J."/>
            <person name="Ram A.F."/>
            <person name="Ramon A."/>
            <person name="Rauscher S."/>
            <person name="Record E."/>
            <person name="Riano-Pachon D.M."/>
            <person name="Robert V."/>
            <person name="Roehrig J."/>
            <person name="Ruller R."/>
            <person name="Salamov A."/>
            <person name="Salih N.S."/>
            <person name="Samson R.A."/>
            <person name="Sandor E."/>
            <person name="Sanguinetti M."/>
            <person name="Schuetze T."/>
            <person name="Sepcic K."/>
            <person name="Shelest E."/>
            <person name="Sherlock G."/>
            <person name="Sophianopoulou V."/>
            <person name="Squina F.M."/>
            <person name="Sun H."/>
            <person name="Susca A."/>
            <person name="Todd R.B."/>
            <person name="Tsang A."/>
            <person name="Unkles S.E."/>
            <person name="van de Wiele N."/>
            <person name="van Rossen-Uffink D."/>
            <person name="Oliveira J.V."/>
            <person name="Vesth T.C."/>
            <person name="Visser J."/>
            <person name="Yu J.-H."/>
            <person name="Zhou M."/>
            <person name="Andersen M.R."/>
            <person name="Archer D.B."/>
            <person name="Baker S.E."/>
            <person name="Benoit I."/>
            <person name="Brakhage A.A."/>
            <person name="Braus G.H."/>
            <person name="Fischer R."/>
            <person name="Frisvad J.C."/>
            <person name="Goldman G.H."/>
            <person name="Houbraken J."/>
            <person name="Oakley B."/>
            <person name="Pocsi I."/>
            <person name="Scazzocchio C."/>
            <person name="Seiboth B."/>
            <person name="vanKuyk P.A."/>
            <person name="Wortman J."/>
            <person name="Dyer P.S."/>
            <person name="Grigoriev I.V."/>
        </authorList>
    </citation>
    <scope>NUCLEOTIDE SEQUENCE [LARGE SCALE GENOMIC DNA]</scope>
    <source>
        <strain evidence="5">ITEM 5010</strain>
    </source>
</reference>